<dbReference type="InterPro" id="IPR045089">
    <property type="entry name" value="PGGT1B-like"/>
</dbReference>
<dbReference type="EMBL" id="GDJX01019997">
    <property type="protein sequence ID" value="JAT47939.1"/>
    <property type="molecule type" value="Transcribed_RNA"/>
</dbReference>
<accession>A0A1D1XZW9</accession>
<sequence>MEAGELEAGKHIRYILSVEKKKDNFESLVMEHLRMNGTYWGLTTLDLLHQLGAVDRDEIVSWVLECQHDSGGFGGNIGHDPHVIYTLSAVQVLTLLDKLDVLDADKVSNYVVGLQNEDGSFSGDQWGEIDTRFSYCAICCLSILNHLDKIDVEKAVDYIVSCKNLDGGFGCTPGAESHAGQSMLYPFKNHCA</sequence>
<dbReference type="Pfam" id="PF00432">
    <property type="entry name" value="Prenyltrans"/>
    <property type="match status" value="1"/>
</dbReference>
<keyword evidence="2 8" id="KW-0637">Prenyltransferase</keyword>
<comment type="similarity">
    <text evidence="1 8">Belongs to the protein prenyltransferase subunit beta family.</text>
</comment>
<keyword evidence="6 8" id="KW-0862">Zinc</keyword>
<gene>
    <name evidence="10" type="primary">RABGGTB_2</name>
    <name evidence="10" type="ORF">g.105687</name>
</gene>
<dbReference type="PANTHER" id="PTHR11774">
    <property type="entry name" value="GERANYLGERANYL TRANSFERASE TYPE BETA SUBUNIT"/>
    <property type="match status" value="1"/>
</dbReference>
<keyword evidence="4 8" id="KW-0479">Metal-binding</keyword>
<dbReference type="InterPro" id="IPR008930">
    <property type="entry name" value="Terpenoid_cyclase/PrenylTrfase"/>
</dbReference>
<evidence type="ECO:0000256" key="8">
    <source>
        <dbReference type="RuleBase" id="RU365076"/>
    </source>
</evidence>
<evidence type="ECO:0000313" key="10">
    <source>
        <dbReference type="EMBL" id="JAT47939.1"/>
    </source>
</evidence>
<dbReference type="InterPro" id="IPR026873">
    <property type="entry name" value="Ptb1"/>
</dbReference>
<evidence type="ECO:0000256" key="1">
    <source>
        <dbReference type="ARBA" id="ARBA00010497"/>
    </source>
</evidence>
<dbReference type="AlphaFoldDB" id="A0A1D1XZW9"/>
<dbReference type="SUPFAM" id="SSF48239">
    <property type="entry name" value="Terpenoid cyclases/Protein prenyltransferases"/>
    <property type="match status" value="1"/>
</dbReference>
<dbReference type="GO" id="GO:0004663">
    <property type="term" value="F:Rab geranylgeranyltransferase activity"/>
    <property type="evidence" value="ECO:0007669"/>
    <property type="project" value="UniProtKB-UniRule"/>
</dbReference>
<keyword evidence="3 8" id="KW-0808">Transferase</keyword>
<dbReference type="InterPro" id="IPR001330">
    <property type="entry name" value="Prenyltrans"/>
</dbReference>
<comment type="catalytic activity">
    <reaction evidence="7 8">
        <text>geranylgeranyl diphosphate + L-cysteinyl-[protein] = S-geranylgeranyl-L-cysteinyl-[protein] + diphosphate</text>
        <dbReference type="Rhea" id="RHEA:21240"/>
        <dbReference type="Rhea" id="RHEA-COMP:10131"/>
        <dbReference type="Rhea" id="RHEA-COMP:11537"/>
        <dbReference type="ChEBI" id="CHEBI:29950"/>
        <dbReference type="ChEBI" id="CHEBI:33019"/>
        <dbReference type="ChEBI" id="CHEBI:57533"/>
        <dbReference type="ChEBI" id="CHEBI:86021"/>
        <dbReference type="EC" id="2.5.1.60"/>
    </reaction>
</comment>
<dbReference type="EC" id="2.5.1.60" evidence="8"/>
<evidence type="ECO:0000259" key="9">
    <source>
        <dbReference type="Pfam" id="PF00432"/>
    </source>
</evidence>
<feature type="domain" description="Prenyltransferase alpha-alpha toroid" evidence="9">
    <location>
        <begin position="6"/>
        <end position="182"/>
    </location>
</feature>
<dbReference type="CDD" id="cd02894">
    <property type="entry name" value="GGTase-II"/>
    <property type="match status" value="1"/>
</dbReference>
<evidence type="ECO:0000256" key="5">
    <source>
        <dbReference type="ARBA" id="ARBA00022737"/>
    </source>
</evidence>
<evidence type="ECO:0000256" key="7">
    <source>
        <dbReference type="ARBA" id="ARBA00047658"/>
    </source>
</evidence>
<dbReference type="PANTHER" id="PTHR11774:SF11">
    <property type="entry name" value="GERANYLGERANYL TRANSFERASE TYPE-2 SUBUNIT BETA"/>
    <property type="match status" value="1"/>
</dbReference>
<keyword evidence="5" id="KW-0677">Repeat</keyword>
<evidence type="ECO:0000256" key="4">
    <source>
        <dbReference type="ARBA" id="ARBA00022723"/>
    </source>
</evidence>
<dbReference type="Gene3D" id="1.50.10.20">
    <property type="match status" value="1"/>
</dbReference>
<dbReference type="GO" id="GO:0046872">
    <property type="term" value="F:metal ion binding"/>
    <property type="evidence" value="ECO:0007669"/>
    <property type="project" value="UniProtKB-KW"/>
</dbReference>
<comment type="cofactor">
    <cofactor evidence="8">
        <name>Zn(2+)</name>
        <dbReference type="ChEBI" id="CHEBI:29105"/>
    </cofactor>
    <text evidence="8">Binds 1 zinc ion per subunit.</text>
</comment>
<name>A0A1D1XZW9_9ARAE</name>
<comment type="function">
    <text evidence="8">Catalyzes the transfer of a geranylgeranyl moiety from geranylgeranyl diphosphate to both cysteines of proteins with the C-terminal sequence -XXCC, -XCXC and -CCXX.</text>
</comment>
<proteinExistence type="inferred from homology"/>
<dbReference type="GO" id="GO:0005968">
    <property type="term" value="C:Rab-protein geranylgeranyltransferase complex"/>
    <property type="evidence" value="ECO:0007669"/>
    <property type="project" value="UniProtKB-UniRule"/>
</dbReference>
<evidence type="ECO:0000256" key="6">
    <source>
        <dbReference type="ARBA" id="ARBA00022833"/>
    </source>
</evidence>
<organism evidence="10">
    <name type="scientific">Anthurium amnicola</name>
    <dbReference type="NCBI Taxonomy" id="1678845"/>
    <lineage>
        <taxon>Eukaryota</taxon>
        <taxon>Viridiplantae</taxon>
        <taxon>Streptophyta</taxon>
        <taxon>Embryophyta</taxon>
        <taxon>Tracheophyta</taxon>
        <taxon>Spermatophyta</taxon>
        <taxon>Magnoliopsida</taxon>
        <taxon>Liliopsida</taxon>
        <taxon>Araceae</taxon>
        <taxon>Pothoideae</taxon>
        <taxon>Potheae</taxon>
        <taxon>Anthurium</taxon>
    </lineage>
</organism>
<evidence type="ECO:0000256" key="3">
    <source>
        <dbReference type="ARBA" id="ARBA00022679"/>
    </source>
</evidence>
<evidence type="ECO:0000256" key="2">
    <source>
        <dbReference type="ARBA" id="ARBA00022602"/>
    </source>
</evidence>
<reference evidence="10" key="1">
    <citation type="submission" date="2015-07" db="EMBL/GenBank/DDBJ databases">
        <title>Transcriptome Assembly of Anthurium amnicola.</title>
        <authorList>
            <person name="Suzuki J."/>
        </authorList>
    </citation>
    <scope>NUCLEOTIDE SEQUENCE</scope>
</reference>
<protein>
    <recommendedName>
        <fullName evidence="8">Geranylgeranyl transferase type-2 subunit beta</fullName>
        <ecNumber evidence="8">2.5.1.60</ecNumber>
    </recommendedName>
</protein>